<feature type="region of interest" description="Disordered" evidence="1">
    <location>
        <begin position="107"/>
        <end position="192"/>
    </location>
</feature>
<keyword evidence="3" id="KW-1185">Reference proteome</keyword>
<dbReference type="EMBL" id="OX465083">
    <property type="protein sequence ID" value="CAI9295294.1"/>
    <property type="molecule type" value="Genomic_DNA"/>
</dbReference>
<organism evidence="2 3">
    <name type="scientific">Lactuca saligna</name>
    <name type="common">Willowleaf lettuce</name>
    <dbReference type="NCBI Taxonomy" id="75948"/>
    <lineage>
        <taxon>Eukaryota</taxon>
        <taxon>Viridiplantae</taxon>
        <taxon>Streptophyta</taxon>
        <taxon>Embryophyta</taxon>
        <taxon>Tracheophyta</taxon>
        <taxon>Spermatophyta</taxon>
        <taxon>Magnoliopsida</taxon>
        <taxon>eudicotyledons</taxon>
        <taxon>Gunneridae</taxon>
        <taxon>Pentapetalae</taxon>
        <taxon>asterids</taxon>
        <taxon>campanulids</taxon>
        <taxon>Asterales</taxon>
        <taxon>Asteraceae</taxon>
        <taxon>Cichorioideae</taxon>
        <taxon>Cichorieae</taxon>
        <taxon>Lactucinae</taxon>
        <taxon>Lactuca</taxon>
    </lineage>
</organism>
<feature type="compositionally biased region" description="Acidic residues" evidence="1">
    <location>
        <begin position="144"/>
        <end position="153"/>
    </location>
</feature>
<dbReference type="Proteomes" id="UP001177003">
    <property type="component" value="Chromosome 7"/>
</dbReference>
<feature type="compositionally biased region" description="Basic and acidic residues" evidence="1">
    <location>
        <begin position="154"/>
        <end position="191"/>
    </location>
</feature>
<accession>A0AA35ZNA8</accession>
<protein>
    <submittedName>
        <fullName evidence="2">Uncharacterized protein</fullName>
    </submittedName>
</protein>
<reference evidence="2" key="1">
    <citation type="submission" date="2023-04" db="EMBL/GenBank/DDBJ databases">
        <authorList>
            <person name="Vijverberg K."/>
            <person name="Xiong W."/>
            <person name="Schranz E."/>
        </authorList>
    </citation>
    <scope>NUCLEOTIDE SEQUENCE</scope>
</reference>
<evidence type="ECO:0000313" key="3">
    <source>
        <dbReference type="Proteomes" id="UP001177003"/>
    </source>
</evidence>
<name>A0AA35ZNA8_LACSI</name>
<proteinExistence type="predicted"/>
<evidence type="ECO:0000256" key="1">
    <source>
        <dbReference type="SAM" id="MobiDB-lite"/>
    </source>
</evidence>
<feature type="compositionally biased region" description="Basic and acidic residues" evidence="1">
    <location>
        <begin position="120"/>
        <end position="140"/>
    </location>
</feature>
<dbReference type="AlphaFoldDB" id="A0AA35ZNA8"/>
<sequence>MTNVRSFMRTFLSSFESITARKVISSLESTLRKMKTKLEVVRTSLQTNNVELNSSISSKITKLQDDLATKNKIIDALVVKNGKDWKVFRNHAQFQNKGRKCCEAIKKENPKPTVKPTVKPKKDNKLKDNVASDSKGKENLNEEPIIDDSEEEEHDGHELKRRRGREDQMDKHQRIIREVEEKESVEHESKVTLESPKLLFPVLTLEHIMSEVVDLPS</sequence>
<gene>
    <name evidence="2" type="ORF">LSALG_LOCUS34241</name>
</gene>
<evidence type="ECO:0000313" key="2">
    <source>
        <dbReference type="EMBL" id="CAI9295294.1"/>
    </source>
</evidence>